<organism evidence="1 2">
    <name type="scientific">Amniculicola lignicola CBS 123094</name>
    <dbReference type="NCBI Taxonomy" id="1392246"/>
    <lineage>
        <taxon>Eukaryota</taxon>
        <taxon>Fungi</taxon>
        <taxon>Dikarya</taxon>
        <taxon>Ascomycota</taxon>
        <taxon>Pezizomycotina</taxon>
        <taxon>Dothideomycetes</taxon>
        <taxon>Pleosporomycetidae</taxon>
        <taxon>Pleosporales</taxon>
        <taxon>Amniculicolaceae</taxon>
        <taxon>Amniculicola</taxon>
    </lineage>
</organism>
<gene>
    <name evidence="1" type="ORF">P154DRAFT_523640</name>
</gene>
<protein>
    <submittedName>
        <fullName evidence="1">Uncharacterized protein</fullName>
    </submittedName>
</protein>
<evidence type="ECO:0000313" key="1">
    <source>
        <dbReference type="EMBL" id="KAF1999033.1"/>
    </source>
</evidence>
<name>A0A6A5WAU9_9PLEO</name>
<sequence length="290" mass="33637">MSAPTDNALDNSVERSFMGGIGDVFGVATLRDSGLFFRQFLSLPRELRDNIYEAKFSDCLTNITLRRGPEKGKKEKFPALLPHFCYINRQVFNESVPILLRNRNITVTYVWDLESLINVLSWSSEVDPYRAITSLTLETLTLWNIDKIIARDRRPDDPNLCGNNLVQRCSALKSLTLELSSYEMVIRTTKPGAPPKFTDVQRRTWDGFRAYFGTAIFESARLRSLVLRCDSPYYAWMVVIGCKTVEEYYSSFLAWVREEMIERKTRAELRIEHVDKHYRRLCVGFDERGE</sequence>
<dbReference type="EMBL" id="ML977599">
    <property type="protein sequence ID" value="KAF1999033.1"/>
    <property type="molecule type" value="Genomic_DNA"/>
</dbReference>
<keyword evidence="2" id="KW-1185">Reference proteome</keyword>
<evidence type="ECO:0000313" key="2">
    <source>
        <dbReference type="Proteomes" id="UP000799779"/>
    </source>
</evidence>
<dbReference type="AlphaFoldDB" id="A0A6A5WAU9"/>
<dbReference type="OrthoDB" id="3800967at2759"/>
<proteinExistence type="predicted"/>
<reference evidence="1" key="1">
    <citation type="journal article" date="2020" name="Stud. Mycol.">
        <title>101 Dothideomycetes genomes: a test case for predicting lifestyles and emergence of pathogens.</title>
        <authorList>
            <person name="Haridas S."/>
            <person name="Albert R."/>
            <person name="Binder M."/>
            <person name="Bloem J."/>
            <person name="Labutti K."/>
            <person name="Salamov A."/>
            <person name="Andreopoulos B."/>
            <person name="Baker S."/>
            <person name="Barry K."/>
            <person name="Bills G."/>
            <person name="Bluhm B."/>
            <person name="Cannon C."/>
            <person name="Castanera R."/>
            <person name="Culley D."/>
            <person name="Daum C."/>
            <person name="Ezra D."/>
            <person name="Gonzalez J."/>
            <person name="Henrissat B."/>
            <person name="Kuo A."/>
            <person name="Liang C."/>
            <person name="Lipzen A."/>
            <person name="Lutzoni F."/>
            <person name="Magnuson J."/>
            <person name="Mondo S."/>
            <person name="Nolan M."/>
            <person name="Ohm R."/>
            <person name="Pangilinan J."/>
            <person name="Park H.-J."/>
            <person name="Ramirez L."/>
            <person name="Alfaro M."/>
            <person name="Sun H."/>
            <person name="Tritt A."/>
            <person name="Yoshinaga Y."/>
            <person name="Zwiers L.-H."/>
            <person name="Turgeon B."/>
            <person name="Goodwin S."/>
            <person name="Spatafora J."/>
            <person name="Crous P."/>
            <person name="Grigoriev I."/>
        </authorList>
    </citation>
    <scope>NUCLEOTIDE SEQUENCE</scope>
    <source>
        <strain evidence="1">CBS 123094</strain>
    </source>
</reference>
<dbReference type="Proteomes" id="UP000799779">
    <property type="component" value="Unassembled WGS sequence"/>
</dbReference>
<accession>A0A6A5WAU9</accession>